<dbReference type="Proteomes" id="UP000015101">
    <property type="component" value="Unassembled WGS sequence"/>
</dbReference>
<sequence>GGIDTQTKDAFLVEVNKRDAATLLPLIQRHVLPGTTVWTDLWAAYNSITAVTGLAHQTVNHSITSRAVNGVHTNGV</sequence>
<dbReference type="InterPro" id="IPR024445">
    <property type="entry name" value="Tnp_ISXO2-like"/>
</dbReference>
<dbReference type="HOGENOM" id="CLU_044348_10_4_1"/>
<dbReference type="OrthoDB" id="10062329at2759"/>
<dbReference type="GeneID" id="20216166"/>
<accession>T1G518</accession>
<organism evidence="3 4">
    <name type="scientific">Helobdella robusta</name>
    <name type="common">Californian leech</name>
    <dbReference type="NCBI Taxonomy" id="6412"/>
    <lineage>
        <taxon>Eukaryota</taxon>
        <taxon>Metazoa</taxon>
        <taxon>Spiralia</taxon>
        <taxon>Lophotrochozoa</taxon>
        <taxon>Annelida</taxon>
        <taxon>Clitellata</taxon>
        <taxon>Hirudinea</taxon>
        <taxon>Rhynchobdellida</taxon>
        <taxon>Glossiphoniidae</taxon>
        <taxon>Helobdella</taxon>
    </lineage>
</organism>
<dbReference type="OMA" id="SIESPWQ"/>
<dbReference type="EnsemblMetazoa" id="HelroT83198">
    <property type="protein sequence ID" value="HelroP83198"/>
    <property type="gene ID" value="HelroG83198"/>
</dbReference>
<evidence type="ECO:0000259" key="1">
    <source>
        <dbReference type="Pfam" id="PF12762"/>
    </source>
</evidence>
<evidence type="ECO:0000313" key="2">
    <source>
        <dbReference type="EMBL" id="ESO00505.1"/>
    </source>
</evidence>
<dbReference type="AlphaFoldDB" id="T1G518"/>
<proteinExistence type="predicted"/>
<reference evidence="4" key="1">
    <citation type="submission" date="2012-12" db="EMBL/GenBank/DDBJ databases">
        <authorList>
            <person name="Hellsten U."/>
            <person name="Grimwood J."/>
            <person name="Chapman J.A."/>
            <person name="Shapiro H."/>
            <person name="Aerts A."/>
            <person name="Otillar R.P."/>
            <person name="Terry A.Y."/>
            <person name="Boore J.L."/>
            <person name="Simakov O."/>
            <person name="Marletaz F."/>
            <person name="Cho S.-J."/>
            <person name="Edsinger-Gonzales E."/>
            <person name="Havlak P."/>
            <person name="Kuo D.-H."/>
            <person name="Larsson T."/>
            <person name="Lv J."/>
            <person name="Arendt D."/>
            <person name="Savage R."/>
            <person name="Osoegawa K."/>
            <person name="de Jong P."/>
            <person name="Lindberg D.R."/>
            <person name="Seaver E.C."/>
            <person name="Weisblat D.A."/>
            <person name="Putnam N.H."/>
            <person name="Grigoriev I.V."/>
            <person name="Rokhsar D.S."/>
        </authorList>
    </citation>
    <scope>NUCLEOTIDE SEQUENCE</scope>
</reference>
<dbReference type="RefSeq" id="XP_009021555.1">
    <property type="nucleotide sequence ID" value="XM_009023307.1"/>
</dbReference>
<dbReference type="Pfam" id="PF12762">
    <property type="entry name" value="DDE_Tnp_IS1595"/>
    <property type="match status" value="1"/>
</dbReference>
<protein>
    <recommendedName>
        <fullName evidence="1">ISXO2-like transposase domain-containing protein</fullName>
    </recommendedName>
</protein>
<dbReference type="EMBL" id="KB096945">
    <property type="protein sequence ID" value="ESO00505.1"/>
    <property type="molecule type" value="Genomic_DNA"/>
</dbReference>
<reference evidence="3" key="3">
    <citation type="submission" date="2015-06" db="UniProtKB">
        <authorList>
            <consortium name="EnsemblMetazoa"/>
        </authorList>
    </citation>
    <scope>IDENTIFICATION</scope>
</reference>
<dbReference type="PANTHER" id="PTHR47163">
    <property type="entry name" value="DDE_TNP_IS1595 DOMAIN-CONTAINING PROTEIN"/>
    <property type="match status" value="1"/>
</dbReference>
<dbReference type="EMBL" id="AMQM01005487">
    <property type="status" value="NOT_ANNOTATED_CDS"/>
    <property type="molecule type" value="Genomic_DNA"/>
</dbReference>
<dbReference type="KEGG" id="hro:HELRODRAFT_83198"/>
<dbReference type="InterPro" id="IPR053164">
    <property type="entry name" value="IS1016-like_transposase"/>
</dbReference>
<evidence type="ECO:0000313" key="3">
    <source>
        <dbReference type="EnsemblMetazoa" id="HelroP83198"/>
    </source>
</evidence>
<dbReference type="CTD" id="20216166"/>
<name>T1G518_HELRO</name>
<reference evidence="2 4" key="2">
    <citation type="journal article" date="2013" name="Nature">
        <title>Insights into bilaterian evolution from three spiralian genomes.</title>
        <authorList>
            <person name="Simakov O."/>
            <person name="Marletaz F."/>
            <person name="Cho S.J."/>
            <person name="Edsinger-Gonzales E."/>
            <person name="Havlak P."/>
            <person name="Hellsten U."/>
            <person name="Kuo D.H."/>
            <person name="Larsson T."/>
            <person name="Lv J."/>
            <person name="Arendt D."/>
            <person name="Savage R."/>
            <person name="Osoegawa K."/>
            <person name="de Jong P."/>
            <person name="Grimwood J."/>
            <person name="Chapman J.A."/>
            <person name="Shapiro H."/>
            <person name="Aerts A."/>
            <person name="Otillar R.P."/>
            <person name="Terry A.Y."/>
            <person name="Boore J.L."/>
            <person name="Grigoriev I.V."/>
            <person name="Lindberg D.R."/>
            <person name="Seaver E.C."/>
            <person name="Weisblat D.A."/>
            <person name="Putnam N.H."/>
            <person name="Rokhsar D.S."/>
        </authorList>
    </citation>
    <scope>NUCLEOTIDE SEQUENCE</scope>
</reference>
<dbReference type="PANTHER" id="PTHR47163:SF2">
    <property type="entry name" value="SI:DKEY-17M8.2"/>
    <property type="match status" value="1"/>
</dbReference>
<dbReference type="InParanoid" id="T1G518"/>
<dbReference type="STRING" id="6412.T1G518"/>
<keyword evidence="4" id="KW-1185">Reference proteome</keyword>
<evidence type="ECO:0000313" key="4">
    <source>
        <dbReference type="Proteomes" id="UP000015101"/>
    </source>
</evidence>
<feature type="domain" description="ISXO2-like transposase" evidence="1">
    <location>
        <begin position="7"/>
        <end position="76"/>
    </location>
</feature>
<gene>
    <name evidence="3" type="primary">20216166</name>
    <name evidence="2" type="ORF">HELRODRAFT_83198</name>
</gene>